<evidence type="ECO:0000313" key="5">
    <source>
        <dbReference type="Proteomes" id="UP000294927"/>
    </source>
</evidence>
<proteinExistence type="inferred from homology"/>
<feature type="domain" description="Activator of Hsp90 ATPase homologue 1/2-like C-terminal" evidence="2">
    <location>
        <begin position="13"/>
        <end position="109"/>
    </location>
</feature>
<dbReference type="EMBL" id="SOCP01000012">
    <property type="protein sequence ID" value="TDV45357.1"/>
    <property type="molecule type" value="Genomic_DNA"/>
</dbReference>
<dbReference type="InterPro" id="IPR023393">
    <property type="entry name" value="START-like_dom_sf"/>
</dbReference>
<sequence>MTEAHVTVEVEVDPATAFDLFTRDIAAWWRADRSLWGDIEGELRFEDGRLMQGSAEIGRVSAWEPGPRLAFSYGPPGVDHAERTEVEVRFEAVRGGTRVVVRHGGWEKANWAGLLAGFARHSLERMLLARLGDFLDAIASGDLEFFERNLTDEAMLIFPGERNTYTKAQCVAAMAGHPVYHKYDLTDPHIVHIGDSTAVFTHHATVMHEQQEKPRSVTVSTVFVHRDGDWRLALHQWTE</sequence>
<dbReference type="Gene3D" id="3.10.450.50">
    <property type="match status" value="1"/>
</dbReference>
<dbReference type="RefSeq" id="WP_133906097.1">
    <property type="nucleotide sequence ID" value="NZ_SOCP01000012.1"/>
</dbReference>
<feature type="domain" description="DUF4440" evidence="3">
    <location>
        <begin position="132"/>
        <end position="232"/>
    </location>
</feature>
<reference evidence="4 5" key="1">
    <citation type="submission" date="2019-03" db="EMBL/GenBank/DDBJ databases">
        <title>Genomic Encyclopedia of Archaeal and Bacterial Type Strains, Phase II (KMG-II): from individual species to whole genera.</title>
        <authorList>
            <person name="Goeker M."/>
        </authorList>
    </citation>
    <scope>NUCLEOTIDE SEQUENCE [LARGE SCALE GENOMIC DNA]</scope>
    <source>
        <strain evidence="4 5">DSM 45499</strain>
    </source>
</reference>
<accession>A0A4R7V8X8</accession>
<dbReference type="Pfam" id="PF14534">
    <property type="entry name" value="DUF4440"/>
    <property type="match status" value="1"/>
</dbReference>
<dbReference type="InterPro" id="IPR013538">
    <property type="entry name" value="ASHA1/2-like_C"/>
</dbReference>
<dbReference type="SUPFAM" id="SSF54427">
    <property type="entry name" value="NTF2-like"/>
    <property type="match status" value="1"/>
</dbReference>
<dbReference type="AlphaFoldDB" id="A0A4R7V8X8"/>
<comment type="caution">
    <text evidence="4">The sequence shown here is derived from an EMBL/GenBank/DDBJ whole genome shotgun (WGS) entry which is preliminary data.</text>
</comment>
<dbReference type="Pfam" id="PF08327">
    <property type="entry name" value="AHSA1"/>
    <property type="match status" value="1"/>
</dbReference>
<evidence type="ECO:0000256" key="1">
    <source>
        <dbReference type="ARBA" id="ARBA00006817"/>
    </source>
</evidence>
<name>A0A4R7V8X8_9PSEU</name>
<dbReference type="SUPFAM" id="SSF55961">
    <property type="entry name" value="Bet v1-like"/>
    <property type="match status" value="1"/>
</dbReference>
<dbReference type="Proteomes" id="UP000294927">
    <property type="component" value="Unassembled WGS sequence"/>
</dbReference>
<evidence type="ECO:0000259" key="3">
    <source>
        <dbReference type="Pfam" id="PF14534"/>
    </source>
</evidence>
<dbReference type="InterPro" id="IPR027843">
    <property type="entry name" value="DUF4440"/>
</dbReference>
<comment type="similarity">
    <text evidence="1">Belongs to the AHA1 family.</text>
</comment>
<dbReference type="Gene3D" id="3.30.530.20">
    <property type="match status" value="1"/>
</dbReference>
<evidence type="ECO:0000259" key="2">
    <source>
        <dbReference type="Pfam" id="PF08327"/>
    </source>
</evidence>
<gene>
    <name evidence="4" type="ORF">CLV71_11222</name>
</gene>
<keyword evidence="5" id="KW-1185">Reference proteome</keyword>
<organism evidence="4 5">
    <name type="scientific">Actinophytocola oryzae</name>
    <dbReference type="NCBI Taxonomy" id="502181"/>
    <lineage>
        <taxon>Bacteria</taxon>
        <taxon>Bacillati</taxon>
        <taxon>Actinomycetota</taxon>
        <taxon>Actinomycetes</taxon>
        <taxon>Pseudonocardiales</taxon>
        <taxon>Pseudonocardiaceae</taxon>
    </lineage>
</organism>
<dbReference type="InterPro" id="IPR032710">
    <property type="entry name" value="NTF2-like_dom_sf"/>
</dbReference>
<evidence type="ECO:0000313" key="4">
    <source>
        <dbReference type="EMBL" id="TDV45357.1"/>
    </source>
</evidence>
<dbReference type="OrthoDB" id="268331at2"/>
<protein>
    <submittedName>
        <fullName evidence="4">Activator of Hsp90 ATPase-like protein</fullName>
    </submittedName>
</protein>